<keyword evidence="6" id="KW-0239">DNA-directed DNA polymerase</keyword>
<dbReference type="InterPro" id="IPR004868">
    <property type="entry name" value="DNA-dir_DNA_pol_B_mt/vir"/>
</dbReference>
<comment type="caution">
    <text evidence="10">The sequence shown here is derived from an EMBL/GenBank/DDBJ whole genome shotgun (WGS) entry which is preliminary data.</text>
</comment>
<dbReference type="AlphaFoldDB" id="A0AAW1DNH7"/>
<dbReference type="EC" id="2.7.7.7" evidence="2"/>
<dbReference type="GO" id="GO:0003887">
    <property type="term" value="F:DNA-directed DNA polymerase activity"/>
    <property type="evidence" value="ECO:0007669"/>
    <property type="project" value="UniProtKB-KW"/>
</dbReference>
<dbReference type="Proteomes" id="UP001461498">
    <property type="component" value="Unassembled WGS sequence"/>
</dbReference>
<proteinExistence type="inferred from homology"/>
<dbReference type="Pfam" id="PF03175">
    <property type="entry name" value="DNA_pol_B_2"/>
    <property type="match status" value="1"/>
</dbReference>
<organism evidence="10 11">
    <name type="scientific">Rhynocoris fuscipes</name>
    <dbReference type="NCBI Taxonomy" id="488301"/>
    <lineage>
        <taxon>Eukaryota</taxon>
        <taxon>Metazoa</taxon>
        <taxon>Ecdysozoa</taxon>
        <taxon>Arthropoda</taxon>
        <taxon>Hexapoda</taxon>
        <taxon>Insecta</taxon>
        <taxon>Pterygota</taxon>
        <taxon>Neoptera</taxon>
        <taxon>Paraneoptera</taxon>
        <taxon>Hemiptera</taxon>
        <taxon>Heteroptera</taxon>
        <taxon>Panheteroptera</taxon>
        <taxon>Cimicomorpha</taxon>
        <taxon>Reduviidae</taxon>
        <taxon>Harpactorinae</taxon>
        <taxon>Harpactorini</taxon>
        <taxon>Rhynocoris</taxon>
    </lineage>
</organism>
<reference evidence="10 11" key="1">
    <citation type="submission" date="2022-12" db="EMBL/GenBank/DDBJ databases">
        <title>Chromosome-level genome assembly of true bugs.</title>
        <authorList>
            <person name="Ma L."/>
            <person name="Li H."/>
        </authorList>
    </citation>
    <scope>NUCLEOTIDE SEQUENCE [LARGE SCALE GENOMIC DNA]</scope>
    <source>
        <strain evidence="10">Lab_2022b</strain>
    </source>
</reference>
<dbReference type="InterPro" id="IPR043502">
    <property type="entry name" value="DNA/RNA_pol_sf"/>
</dbReference>
<gene>
    <name evidence="10" type="ORF">O3M35_000766</name>
</gene>
<keyword evidence="3" id="KW-0808">Transferase</keyword>
<evidence type="ECO:0000313" key="10">
    <source>
        <dbReference type="EMBL" id="KAK9512311.1"/>
    </source>
</evidence>
<protein>
    <recommendedName>
        <fullName evidence="2">DNA-directed DNA polymerase</fullName>
        <ecNumber evidence="2">2.7.7.7</ecNumber>
    </recommendedName>
</protein>
<evidence type="ECO:0000256" key="8">
    <source>
        <dbReference type="ARBA" id="ARBA00049244"/>
    </source>
</evidence>
<keyword evidence="11" id="KW-1185">Reference proteome</keyword>
<evidence type="ECO:0000256" key="1">
    <source>
        <dbReference type="ARBA" id="ARBA00005755"/>
    </source>
</evidence>
<keyword evidence="7" id="KW-0238">DNA-binding</keyword>
<dbReference type="GO" id="GO:0000166">
    <property type="term" value="F:nucleotide binding"/>
    <property type="evidence" value="ECO:0007669"/>
    <property type="project" value="InterPro"/>
</dbReference>
<evidence type="ECO:0000256" key="7">
    <source>
        <dbReference type="ARBA" id="ARBA00023125"/>
    </source>
</evidence>
<comment type="catalytic activity">
    <reaction evidence="8">
        <text>DNA(n) + a 2'-deoxyribonucleoside 5'-triphosphate = DNA(n+1) + diphosphate</text>
        <dbReference type="Rhea" id="RHEA:22508"/>
        <dbReference type="Rhea" id="RHEA-COMP:17339"/>
        <dbReference type="Rhea" id="RHEA-COMP:17340"/>
        <dbReference type="ChEBI" id="CHEBI:33019"/>
        <dbReference type="ChEBI" id="CHEBI:61560"/>
        <dbReference type="ChEBI" id="CHEBI:173112"/>
        <dbReference type="EC" id="2.7.7.7"/>
    </reaction>
</comment>
<evidence type="ECO:0000313" key="11">
    <source>
        <dbReference type="Proteomes" id="UP001461498"/>
    </source>
</evidence>
<evidence type="ECO:0000256" key="2">
    <source>
        <dbReference type="ARBA" id="ARBA00012417"/>
    </source>
</evidence>
<feature type="domain" description="DNA-directed DNA polymerase family B mitochondria/virus" evidence="9">
    <location>
        <begin position="12"/>
        <end position="171"/>
    </location>
</feature>
<keyword evidence="4" id="KW-0548">Nucleotidyltransferase</keyword>
<sequence length="299" mass="35293">MTDCNPEQDSIYITYQDCNNLYGHTMSQPSPYSDFQWLPVENFDLNSIFKDGEVGWTLNVDIDYPTHLHTLHNHFPFLPENIKINNNNKLGPHLDNRKNYIVHYTHIRQALRHGLILTKLNRILQFRQSCWLKPYIDLNTNLRTRAANDFERDLYKLYNNAVYGKTMENLRKRINLKLVSCPKKIEKLVARTEFTDRVIHAENLCAVHLAKRKILLNKPMYVGMSILDLSKVTMYSYHYEVMLPMFGHDRLTLAYIDTDSFIYKILTDDLYKDMVSVLDKLDTSNYPTDHILIQKTKKL</sequence>
<dbReference type="GO" id="GO:0006260">
    <property type="term" value="P:DNA replication"/>
    <property type="evidence" value="ECO:0007669"/>
    <property type="project" value="UniProtKB-KW"/>
</dbReference>
<dbReference type="EMBL" id="JAPXFL010000001">
    <property type="protein sequence ID" value="KAK9512311.1"/>
    <property type="molecule type" value="Genomic_DNA"/>
</dbReference>
<dbReference type="SUPFAM" id="SSF56672">
    <property type="entry name" value="DNA/RNA polymerases"/>
    <property type="match status" value="1"/>
</dbReference>
<evidence type="ECO:0000256" key="5">
    <source>
        <dbReference type="ARBA" id="ARBA00022705"/>
    </source>
</evidence>
<accession>A0AAW1DNH7</accession>
<keyword evidence="5" id="KW-0235">DNA replication</keyword>
<evidence type="ECO:0000256" key="4">
    <source>
        <dbReference type="ARBA" id="ARBA00022695"/>
    </source>
</evidence>
<evidence type="ECO:0000256" key="3">
    <source>
        <dbReference type="ARBA" id="ARBA00022679"/>
    </source>
</evidence>
<comment type="similarity">
    <text evidence="1">Belongs to the DNA polymerase type-B family.</text>
</comment>
<evidence type="ECO:0000256" key="6">
    <source>
        <dbReference type="ARBA" id="ARBA00022932"/>
    </source>
</evidence>
<name>A0AAW1DNH7_9HEMI</name>
<dbReference type="GO" id="GO:0003677">
    <property type="term" value="F:DNA binding"/>
    <property type="evidence" value="ECO:0007669"/>
    <property type="project" value="UniProtKB-KW"/>
</dbReference>
<evidence type="ECO:0000259" key="9">
    <source>
        <dbReference type="Pfam" id="PF03175"/>
    </source>
</evidence>
<dbReference type="PANTHER" id="PTHR31511:SF12">
    <property type="entry name" value="RHO TERMINATION FACTOR N-TERMINAL DOMAIN-CONTAINING PROTEIN"/>
    <property type="match status" value="1"/>
</dbReference>
<dbReference type="PANTHER" id="PTHR31511">
    <property type="entry name" value="PROTEIN CBG23764"/>
    <property type="match status" value="1"/>
</dbReference>